<comment type="caution">
    <text evidence="2">The sequence shown here is derived from an EMBL/GenBank/DDBJ whole genome shotgun (WGS) entry which is preliminary data.</text>
</comment>
<feature type="chain" id="PRO_5045588696" evidence="1">
    <location>
        <begin position="25"/>
        <end position="69"/>
    </location>
</feature>
<dbReference type="RefSeq" id="WP_344171890.1">
    <property type="nucleotide sequence ID" value="NZ_BAAANC010000001.1"/>
</dbReference>
<proteinExistence type="predicted"/>
<organism evidence="2 3">
    <name type="scientific">Kribbella lupini</name>
    <dbReference type="NCBI Taxonomy" id="291602"/>
    <lineage>
        <taxon>Bacteria</taxon>
        <taxon>Bacillati</taxon>
        <taxon>Actinomycetota</taxon>
        <taxon>Actinomycetes</taxon>
        <taxon>Propionibacteriales</taxon>
        <taxon>Kribbellaceae</taxon>
        <taxon>Kribbella</taxon>
    </lineage>
</organism>
<name>A0ABP4LAV8_9ACTN</name>
<dbReference type="EMBL" id="BAAANC010000001">
    <property type="protein sequence ID" value="GAA1518579.1"/>
    <property type="molecule type" value="Genomic_DNA"/>
</dbReference>
<evidence type="ECO:0000256" key="1">
    <source>
        <dbReference type="SAM" id="SignalP"/>
    </source>
</evidence>
<keyword evidence="3" id="KW-1185">Reference proteome</keyword>
<protein>
    <submittedName>
        <fullName evidence="2">Uncharacterized protein</fullName>
    </submittedName>
</protein>
<reference evidence="3" key="1">
    <citation type="journal article" date="2019" name="Int. J. Syst. Evol. Microbiol.">
        <title>The Global Catalogue of Microorganisms (GCM) 10K type strain sequencing project: providing services to taxonomists for standard genome sequencing and annotation.</title>
        <authorList>
            <consortium name="The Broad Institute Genomics Platform"/>
            <consortium name="The Broad Institute Genome Sequencing Center for Infectious Disease"/>
            <person name="Wu L."/>
            <person name="Ma J."/>
        </authorList>
    </citation>
    <scope>NUCLEOTIDE SEQUENCE [LARGE SCALE GENOMIC DNA]</scope>
    <source>
        <strain evidence="3">JCM 14303</strain>
    </source>
</reference>
<accession>A0ABP4LAV8</accession>
<gene>
    <name evidence="2" type="ORF">GCM10009741_17980</name>
</gene>
<evidence type="ECO:0000313" key="3">
    <source>
        <dbReference type="Proteomes" id="UP001500363"/>
    </source>
</evidence>
<feature type="signal peptide" evidence="1">
    <location>
        <begin position="1"/>
        <end position="24"/>
    </location>
</feature>
<keyword evidence="1" id="KW-0732">Signal</keyword>
<dbReference type="Proteomes" id="UP001500363">
    <property type="component" value="Unassembled WGS sequence"/>
</dbReference>
<evidence type="ECO:0000313" key="2">
    <source>
        <dbReference type="EMBL" id="GAA1518579.1"/>
    </source>
</evidence>
<sequence>MRTRIIAGALLTAGLLATPATALADSVRITSDAPDSVRITDDSVRITDDSVRITADSVRITSTPDDKIW</sequence>